<evidence type="ECO:0008006" key="4">
    <source>
        <dbReference type="Google" id="ProtNLM"/>
    </source>
</evidence>
<name>A0ABR3ZHE6_9PEZI</name>
<dbReference type="PANTHER" id="PTHR28077:SF1">
    <property type="entry name" value="INOSITOL PHOSPHORYLCERAMIDE SYNTHASE REGULATORY SUBUNIT KEI1"/>
    <property type="match status" value="1"/>
</dbReference>
<feature type="transmembrane region" description="Helical" evidence="1">
    <location>
        <begin position="87"/>
        <end position="114"/>
    </location>
</feature>
<dbReference type="InterPro" id="IPR013862">
    <property type="entry name" value="Kei1"/>
</dbReference>
<feature type="transmembrane region" description="Helical" evidence="1">
    <location>
        <begin position="16"/>
        <end position="35"/>
    </location>
</feature>
<keyword evidence="3" id="KW-1185">Reference proteome</keyword>
<dbReference type="EMBL" id="JAWDJO010000025">
    <property type="protein sequence ID" value="KAL1899248.1"/>
    <property type="molecule type" value="Genomic_DNA"/>
</dbReference>
<dbReference type="Pfam" id="PF08552">
    <property type="entry name" value="Kei1"/>
    <property type="match status" value="1"/>
</dbReference>
<evidence type="ECO:0000313" key="3">
    <source>
        <dbReference type="Proteomes" id="UP001583280"/>
    </source>
</evidence>
<keyword evidence="1" id="KW-0812">Transmembrane</keyword>
<keyword evidence="1" id="KW-1133">Transmembrane helix</keyword>
<evidence type="ECO:0000256" key="1">
    <source>
        <dbReference type="SAM" id="Phobius"/>
    </source>
</evidence>
<feature type="transmembrane region" description="Helical" evidence="1">
    <location>
        <begin position="55"/>
        <end position="75"/>
    </location>
</feature>
<proteinExistence type="predicted"/>
<evidence type="ECO:0000313" key="2">
    <source>
        <dbReference type="EMBL" id="KAL1899248.1"/>
    </source>
</evidence>
<sequence length="251" mass="28008">MRSFSRLFRIPRPKKFLGCVGLPLAAEIIAAVLVFNKATGIYGLLAILTGYSLNALQIPTYLYCVLAIFSLVYLIPHIRKQSPFECLAFAWLYIIDSFINLALTASFAMTWYVARAAEDARADDSVTSQMPLKVSSGSLSKGASSMPHDAAFSIIIIVFATLGRFYLCFVVASFAQQCLRRHMDRVVENDDPIKQLGAPFTQDCAEGHTWRGKLARLMIGVGRSYWLDASDRDEWARSMNARFRKIADDAV</sequence>
<accession>A0ABR3ZHE6</accession>
<feature type="transmembrane region" description="Helical" evidence="1">
    <location>
        <begin position="150"/>
        <end position="175"/>
    </location>
</feature>
<comment type="caution">
    <text evidence="2">The sequence shown here is derived from an EMBL/GenBank/DDBJ whole genome shotgun (WGS) entry which is preliminary data.</text>
</comment>
<reference evidence="2 3" key="1">
    <citation type="journal article" date="2024" name="IMA Fungus">
        <title>IMA Genome - F19 : A genome assembly and annotation guide to empower mycologists, including annotated draft genome sequences of Ceratocystis pirilliformis, Diaporthe australafricana, Fusarium ophioides, Paecilomyces lecythidis, and Sporothrix stenoceras.</title>
        <authorList>
            <person name="Aylward J."/>
            <person name="Wilson A.M."/>
            <person name="Visagie C.M."/>
            <person name="Spraker J."/>
            <person name="Barnes I."/>
            <person name="Buitendag C."/>
            <person name="Ceriani C."/>
            <person name="Del Mar Angel L."/>
            <person name="du Plessis D."/>
            <person name="Fuchs T."/>
            <person name="Gasser K."/>
            <person name="Kramer D."/>
            <person name="Li W."/>
            <person name="Munsamy K."/>
            <person name="Piso A."/>
            <person name="Price J.L."/>
            <person name="Sonnekus B."/>
            <person name="Thomas C."/>
            <person name="van der Nest A."/>
            <person name="van Dijk A."/>
            <person name="van Heerden A."/>
            <person name="van Vuuren N."/>
            <person name="Yilmaz N."/>
            <person name="Duong T.A."/>
            <person name="van der Merwe N.A."/>
            <person name="Wingfield M.J."/>
            <person name="Wingfield B.D."/>
        </authorList>
    </citation>
    <scope>NUCLEOTIDE SEQUENCE [LARGE SCALE GENOMIC DNA]</scope>
    <source>
        <strain evidence="2 3">CMW 12675</strain>
    </source>
</reference>
<protein>
    <recommendedName>
        <fullName evidence="4">Inositol phoshorylceramide synthase regulatory subunit kei1</fullName>
    </recommendedName>
</protein>
<dbReference type="Proteomes" id="UP001583280">
    <property type="component" value="Unassembled WGS sequence"/>
</dbReference>
<dbReference type="PANTHER" id="PTHR28077">
    <property type="entry name" value="INOSITOL PHOSPHORYLCERAMIDE SYNTHASE REGULATORY SUBUNIT KEI1"/>
    <property type="match status" value="1"/>
</dbReference>
<keyword evidence="1" id="KW-0472">Membrane</keyword>
<gene>
    <name evidence="2" type="ORF">Cpir12675_001531</name>
</gene>
<organism evidence="2 3">
    <name type="scientific">Ceratocystis pirilliformis</name>
    <dbReference type="NCBI Taxonomy" id="259994"/>
    <lineage>
        <taxon>Eukaryota</taxon>
        <taxon>Fungi</taxon>
        <taxon>Dikarya</taxon>
        <taxon>Ascomycota</taxon>
        <taxon>Pezizomycotina</taxon>
        <taxon>Sordariomycetes</taxon>
        <taxon>Hypocreomycetidae</taxon>
        <taxon>Microascales</taxon>
        <taxon>Ceratocystidaceae</taxon>
        <taxon>Ceratocystis</taxon>
    </lineage>
</organism>